<evidence type="ECO:0000256" key="3">
    <source>
        <dbReference type="SAM" id="Phobius"/>
    </source>
</evidence>
<feature type="transmembrane region" description="Helical" evidence="3">
    <location>
        <begin position="17"/>
        <end position="37"/>
    </location>
</feature>
<organism evidence="4 5">
    <name type="scientific">Forsythia ovata</name>
    <dbReference type="NCBI Taxonomy" id="205694"/>
    <lineage>
        <taxon>Eukaryota</taxon>
        <taxon>Viridiplantae</taxon>
        <taxon>Streptophyta</taxon>
        <taxon>Embryophyta</taxon>
        <taxon>Tracheophyta</taxon>
        <taxon>Spermatophyta</taxon>
        <taxon>Magnoliopsida</taxon>
        <taxon>eudicotyledons</taxon>
        <taxon>Gunneridae</taxon>
        <taxon>Pentapetalae</taxon>
        <taxon>asterids</taxon>
        <taxon>lamiids</taxon>
        <taxon>Lamiales</taxon>
        <taxon>Oleaceae</taxon>
        <taxon>Forsythieae</taxon>
        <taxon>Forsythia</taxon>
    </lineage>
</organism>
<name>A0ABD1WDT0_9LAMI</name>
<accession>A0ABD1WDT0</accession>
<dbReference type="PANTHER" id="PTHR31415">
    <property type="entry name" value="OS05G0367900 PROTEIN"/>
    <property type="match status" value="1"/>
</dbReference>
<comment type="caution">
    <text evidence="4">The sequence shown here is derived from an EMBL/GenBank/DDBJ whole genome shotgun (WGS) entry which is preliminary data.</text>
</comment>
<comment type="subcellular location">
    <subcellularLocation>
        <location evidence="1">Membrane</location>
    </subcellularLocation>
</comment>
<dbReference type="PANTHER" id="PTHR31415:SF52">
    <property type="entry name" value="LATE EMBRYOGENESIS ABUNDANT (LEA) HYDROXYPROLINE-RICH GLYCOPROTEIN FAMILY-RELATED"/>
    <property type="match status" value="1"/>
</dbReference>
<keyword evidence="3" id="KW-1133">Transmembrane helix</keyword>
<reference evidence="5" key="1">
    <citation type="submission" date="2024-07" db="EMBL/GenBank/DDBJ databases">
        <title>Two chromosome-level genome assemblies of Korean endemic species Abeliophyllum distichum and Forsythia ovata (Oleaceae).</title>
        <authorList>
            <person name="Jang H."/>
        </authorList>
    </citation>
    <scope>NUCLEOTIDE SEQUENCE [LARGE SCALE GENOMIC DNA]</scope>
</reference>
<evidence type="ECO:0000256" key="1">
    <source>
        <dbReference type="ARBA" id="ARBA00004370"/>
    </source>
</evidence>
<dbReference type="AlphaFoldDB" id="A0ABD1WDT0"/>
<dbReference type="Proteomes" id="UP001604277">
    <property type="component" value="Unassembled WGS sequence"/>
</dbReference>
<evidence type="ECO:0000313" key="4">
    <source>
        <dbReference type="EMBL" id="KAL2547829.1"/>
    </source>
</evidence>
<protein>
    <submittedName>
        <fullName evidence="4">Protein NDR1</fullName>
    </submittedName>
</protein>
<dbReference type="InterPro" id="IPR044839">
    <property type="entry name" value="NDR1-like"/>
</dbReference>
<gene>
    <name evidence="4" type="ORF">Fot_09359</name>
</gene>
<evidence type="ECO:0000313" key="5">
    <source>
        <dbReference type="Proteomes" id="UP001604277"/>
    </source>
</evidence>
<evidence type="ECO:0000256" key="2">
    <source>
        <dbReference type="ARBA" id="ARBA00023136"/>
    </source>
</evidence>
<keyword evidence="2 3" id="KW-0472">Membrane</keyword>
<sequence length="225" mass="25543">MPNRLEEHWKTISDPRYYIIKCCCGLPFIIFFIWLGLNVQLYKPRFYIQNIYVPALSRLDNSEDGRSNNLIFFDLELENSMTIKGVHYDNVNLTFFYGPNTGHPIGNYTVPGFYQGEGKKTARRDVVVTYGVPWDDAMKAVSNRSKVVFRLGLATKVKFKYFFLYSKKKAVAVGANVEVNDYGRKVQHEAIKLTSSGASRTKGTSYLNTMGLSVALTSLLVTSML</sequence>
<dbReference type="GO" id="GO:0016020">
    <property type="term" value="C:membrane"/>
    <property type="evidence" value="ECO:0007669"/>
    <property type="project" value="UniProtKB-SubCell"/>
</dbReference>
<keyword evidence="3" id="KW-0812">Transmembrane</keyword>
<keyword evidence="5" id="KW-1185">Reference proteome</keyword>
<dbReference type="EMBL" id="JBFOLJ010000003">
    <property type="protein sequence ID" value="KAL2547829.1"/>
    <property type="molecule type" value="Genomic_DNA"/>
</dbReference>
<proteinExistence type="predicted"/>